<proteinExistence type="predicted"/>
<dbReference type="OrthoDB" id="9799936at2"/>
<dbReference type="EMBL" id="CP021744">
    <property type="protein sequence ID" value="ARZ70026.1"/>
    <property type="molecule type" value="Genomic_DNA"/>
</dbReference>
<evidence type="ECO:0000313" key="2">
    <source>
        <dbReference type="EMBL" id="ARZ70026.1"/>
    </source>
</evidence>
<dbReference type="GO" id="GO:0019310">
    <property type="term" value="P:inositol catabolic process"/>
    <property type="evidence" value="ECO:0007669"/>
    <property type="project" value="InterPro"/>
</dbReference>
<evidence type="ECO:0000256" key="1">
    <source>
        <dbReference type="ARBA" id="ARBA00023235"/>
    </source>
</evidence>
<gene>
    <name evidence="2" type="primary">iolB</name>
    <name evidence="2" type="ORF">SMD11_4424</name>
</gene>
<dbReference type="InterPro" id="IPR011051">
    <property type="entry name" value="RmlC_Cupin_sf"/>
</dbReference>
<dbReference type="Pfam" id="PF04962">
    <property type="entry name" value="KduI"/>
    <property type="match status" value="1"/>
</dbReference>
<evidence type="ECO:0000313" key="3">
    <source>
        <dbReference type="Proteomes" id="UP000195755"/>
    </source>
</evidence>
<protein>
    <submittedName>
        <fullName evidence="2">5-deoxyglucuronate isomerase</fullName>
    </submittedName>
</protein>
<dbReference type="SUPFAM" id="SSF51182">
    <property type="entry name" value="RmlC-like cupins"/>
    <property type="match status" value="1"/>
</dbReference>
<dbReference type="PANTHER" id="PTHR39193">
    <property type="entry name" value="5-DEOXY-GLUCURONATE ISOMERASE"/>
    <property type="match status" value="1"/>
</dbReference>
<dbReference type="InterPro" id="IPR014710">
    <property type="entry name" value="RmlC-like_jellyroll"/>
</dbReference>
<name>A0A1Z2L6U7_9ACTN</name>
<dbReference type="PANTHER" id="PTHR39193:SF1">
    <property type="entry name" value="5-DEOXY-GLUCURONATE ISOMERASE"/>
    <property type="match status" value="1"/>
</dbReference>
<dbReference type="PIRSF" id="PIRSF036628">
    <property type="entry name" value="IolB"/>
    <property type="match status" value="1"/>
</dbReference>
<dbReference type="RefSeq" id="WP_087928048.1">
    <property type="nucleotide sequence ID" value="NZ_CP021744.1"/>
</dbReference>
<dbReference type="InterPro" id="IPR021120">
    <property type="entry name" value="KduI/IolB_isomerase"/>
</dbReference>
<dbReference type="InterPro" id="IPR024203">
    <property type="entry name" value="Deoxy-glucuronate_isom_IolB"/>
</dbReference>
<organism evidence="2 3">
    <name type="scientific">Streptomyces albireticuli</name>
    <dbReference type="NCBI Taxonomy" id="1940"/>
    <lineage>
        <taxon>Bacteria</taxon>
        <taxon>Bacillati</taxon>
        <taxon>Actinomycetota</taxon>
        <taxon>Actinomycetes</taxon>
        <taxon>Kitasatosporales</taxon>
        <taxon>Streptomycetaceae</taxon>
        <taxon>Streptomyces</taxon>
    </lineage>
</organism>
<dbReference type="GO" id="GO:0008880">
    <property type="term" value="F:glucuronate isomerase activity"/>
    <property type="evidence" value="ECO:0007669"/>
    <property type="project" value="InterPro"/>
</dbReference>
<dbReference type="KEGG" id="salj:SMD11_4424"/>
<dbReference type="Proteomes" id="UP000195755">
    <property type="component" value="Chromosome"/>
</dbReference>
<keyword evidence="1 2" id="KW-0413">Isomerase</keyword>
<dbReference type="AlphaFoldDB" id="A0A1Z2L6U7"/>
<accession>A0A1Z2L6U7</accession>
<dbReference type="Gene3D" id="2.60.120.10">
    <property type="entry name" value="Jelly Rolls"/>
    <property type="match status" value="2"/>
</dbReference>
<dbReference type="NCBIfam" id="TIGR04378">
    <property type="entry name" value="myo_inos_iolB"/>
    <property type="match status" value="1"/>
</dbReference>
<reference evidence="2 3" key="1">
    <citation type="submission" date="2017-06" db="EMBL/GenBank/DDBJ databases">
        <title>Streptomyces albireticuli Genome sequencing and assembly.</title>
        <authorList>
            <person name="Wang Y."/>
            <person name="Du B."/>
            <person name="Ding Y."/>
            <person name="Liu H."/>
            <person name="Hou Q."/>
            <person name="Liu K."/>
            <person name="Yao L."/>
            <person name="Wang C."/>
        </authorList>
    </citation>
    <scope>NUCLEOTIDE SEQUENCE [LARGE SCALE GENOMIC DNA]</scope>
    <source>
        <strain evidence="2 3">MDJK11</strain>
    </source>
</reference>
<sequence length="293" mass="31721">MTFATPHLPAGSAADGGPYTLDIRPEQAGWEYSSLRVLVLAPGSTHTFSSGDSEWIVLPLAGGCTVTVDGQPFELDGRKSVFAGVTDFAYVPRTAHVTLGSRTGGRFALAGARCERRLPARYGPAEGVPVELRGTGNCSRQVNNFAAAGAFECDRLIAVEVVTPGGNWSSYPPHKHDEHRAGQESELEEIYYFEIDGDAGLGYHRVTPSRRGGTDVLAEVRDGDAVLVPDGWHGPSIAAPGHDMYYLNVMAGPGAEREWLIRDHPDHAWIRATWPEQPLDPRLPFYLAPGEMT</sequence>